<proteinExistence type="predicted"/>
<dbReference type="AlphaFoldDB" id="X1SA65"/>
<name>X1SA65_9ZZZZ</name>
<dbReference type="SUPFAM" id="SSF53335">
    <property type="entry name" value="S-adenosyl-L-methionine-dependent methyltransferases"/>
    <property type="match status" value="1"/>
</dbReference>
<accession>X1SA65</accession>
<evidence type="ECO:0000313" key="1">
    <source>
        <dbReference type="EMBL" id="GAI75976.1"/>
    </source>
</evidence>
<feature type="non-terminal residue" evidence="1">
    <location>
        <position position="165"/>
    </location>
</feature>
<gene>
    <name evidence="1" type="ORF">S12H4_25626</name>
</gene>
<organism evidence="1">
    <name type="scientific">marine sediment metagenome</name>
    <dbReference type="NCBI Taxonomy" id="412755"/>
    <lineage>
        <taxon>unclassified sequences</taxon>
        <taxon>metagenomes</taxon>
        <taxon>ecological metagenomes</taxon>
    </lineage>
</organism>
<reference evidence="1" key="1">
    <citation type="journal article" date="2014" name="Front. Microbiol.">
        <title>High frequency of phylogenetically diverse reductive dehalogenase-homologous genes in deep subseafloor sedimentary metagenomes.</title>
        <authorList>
            <person name="Kawai M."/>
            <person name="Futagami T."/>
            <person name="Toyoda A."/>
            <person name="Takaki Y."/>
            <person name="Nishi S."/>
            <person name="Hori S."/>
            <person name="Arai W."/>
            <person name="Tsubouchi T."/>
            <person name="Morono Y."/>
            <person name="Uchiyama I."/>
            <person name="Ito T."/>
            <person name="Fujiyama A."/>
            <person name="Inagaki F."/>
            <person name="Takami H."/>
        </authorList>
    </citation>
    <scope>NUCLEOTIDE SEQUENCE</scope>
    <source>
        <strain evidence="1">Expedition CK06-06</strain>
    </source>
</reference>
<comment type="caution">
    <text evidence="1">The sequence shown here is derived from an EMBL/GenBank/DDBJ whole genome shotgun (WGS) entry which is preliminary data.</text>
</comment>
<dbReference type="EMBL" id="BARW01014459">
    <property type="protein sequence ID" value="GAI75976.1"/>
    <property type="molecule type" value="Genomic_DNA"/>
</dbReference>
<sequence>MLYMFRLLFLFYAKARGLLKKSNQELFSEVLLEGQKAQAQGNSGKDEYALWNDLRELFSNIDLTYNGGLFNPAENEFVEEKRLSNTYMAPVVYYLTFYEDKAGNWQPISYRDMGVRHLGSLYEGLLEHKLFVAEEDTEVKVTKNEVKFIPASEGGKIVEGNMSLL</sequence>
<protein>
    <submittedName>
        <fullName evidence="1">Uncharacterized protein</fullName>
    </submittedName>
</protein>
<dbReference type="InterPro" id="IPR029063">
    <property type="entry name" value="SAM-dependent_MTases_sf"/>
</dbReference>